<dbReference type="PANTHER" id="PTHR34773">
    <property type="entry name" value="FLAGELLAR SECRETION CHAPERONE FLIS"/>
    <property type="match status" value="1"/>
</dbReference>
<name>A0A0B5ATW0_9BACL</name>
<dbReference type="GO" id="GO:0005829">
    <property type="term" value="C:cytosol"/>
    <property type="evidence" value="ECO:0007669"/>
    <property type="project" value="UniProtKB-SubCell"/>
</dbReference>
<sequence>MDFLSKELLYQKSPQELTSLLYEAAITKLEKAIQDTREQNYIEANQSFQRVNDILHRLGAGLNYESGIIADQLDAVYNFMAQEIVMANLKKDTARAEEVLILLKEIADSWNQAAKASPAAKPRPAKANPYEQHVKVEDHDQSPNKMEAGK</sequence>
<evidence type="ECO:0000313" key="7">
    <source>
        <dbReference type="EMBL" id="AJD92152.1"/>
    </source>
</evidence>
<dbReference type="GO" id="GO:0044780">
    <property type="term" value="P:bacterial-type flagellum assembly"/>
    <property type="evidence" value="ECO:0007669"/>
    <property type="project" value="InterPro"/>
</dbReference>
<dbReference type="STRING" id="1508404.JMA_28350"/>
<evidence type="ECO:0000256" key="6">
    <source>
        <dbReference type="SAM" id="MobiDB-lite"/>
    </source>
</evidence>
<evidence type="ECO:0000256" key="3">
    <source>
        <dbReference type="ARBA" id="ARBA00022490"/>
    </source>
</evidence>
<keyword evidence="4" id="KW-1005">Bacterial flagellum biogenesis</keyword>
<dbReference type="OrthoDB" id="9792010at2"/>
<feature type="region of interest" description="Disordered" evidence="6">
    <location>
        <begin position="113"/>
        <end position="150"/>
    </location>
</feature>
<protein>
    <recommendedName>
        <fullName evidence="9">Flagellar protein FliS</fullName>
    </recommendedName>
</protein>
<organism evidence="7 8">
    <name type="scientific">Jeotgalibacillus malaysiensis</name>
    <dbReference type="NCBI Taxonomy" id="1508404"/>
    <lineage>
        <taxon>Bacteria</taxon>
        <taxon>Bacillati</taxon>
        <taxon>Bacillota</taxon>
        <taxon>Bacilli</taxon>
        <taxon>Bacillales</taxon>
        <taxon>Caryophanaceae</taxon>
        <taxon>Jeotgalibacillus</taxon>
    </lineage>
</organism>
<dbReference type="InterPro" id="IPR003713">
    <property type="entry name" value="FliS"/>
</dbReference>
<feature type="compositionally biased region" description="Low complexity" evidence="6">
    <location>
        <begin position="113"/>
        <end position="127"/>
    </location>
</feature>
<evidence type="ECO:0000256" key="4">
    <source>
        <dbReference type="ARBA" id="ARBA00022795"/>
    </source>
</evidence>
<dbReference type="BioCyc" id="JESP1508404:G14D9-12116-MONOMER"/>
<comment type="subcellular location">
    <subcellularLocation>
        <location evidence="1">Cytoplasm</location>
        <location evidence="1">Cytosol</location>
    </subcellularLocation>
</comment>
<keyword evidence="3" id="KW-0963">Cytoplasm</keyword>
<dbReference type="Gene3D" id="1.20.120.340">
    <property type="entry name" value="Flagellar protein FliS"/>
    <property type="match status" value="1"/>
</dbReference>
<dbReference type="HOGENOM" id="CLU_080373_3_2_9"/>
<evidence type="ECO:0000256" key="5">
    <source>
        <dbReference type="ARBA" id="ARBA00023186"/>
    </source>
</evidence>
<dbReference type="NCBIfam" id="TIGR00208">
    <property type="entry name" value="fliS"/>
    <property type="match status" value="1"/>
</dbReference>
<dbReference type="PANTHER" id="PTHR34773:SF1">
    <property type="entry name" value="FLAGELLAR SECRETION CHAPERONE FLIS"/>
    <property type="match status" value="1"/>
</dbReference>
<evidence type="ECO:0008006" key="9">
    <source>
        <dbReference type="Google" id="ProtNLM"/>
    </source>
</evidence>
<accession>A0A0B5ATW0</accession>
<comment type="similarity">
    <text evidence="2">Belongs to the FliS family.</text>
</comment>
<dbReference type="InterPro" id="IPR036584">
    <property type="entry name" value="FliS_sf"/>
</dbReference>
<dbReference type="SUPFAM" id="SSF101116">
    <property type="entry name" value="Flagellar export chaperone FliS"/>
    <property type="match status" value="1"/>
</dbReference>
<dbReference type="EMBL" id="CP009416">
    <property type="protein sequence ID" value="AJD92152.1"/>
    <property type="molecule type" value="Genomic_DNA"/>
</dbReference>
<proteinExistence type="inferred from homology"/>
<gene>
    <name evidence="7" type="ORF">JMA_28350</name>
</gene>
<feature type="compositionally biased region" description="Basic and acidic residues" evidence="6">
    <location>
        <begin position="132"/>
        <end position="150"/>
    </location>
</feature>
<keyword evidence="8" id="KW-1185">Reference proteome</keyword>
<dbReference type="Pfam" id="PF02561">
    <property type="entry name" value="FliS"/>
    <property type="match status" value="1"/>
</dbReference>
<dbReference type="CDD" id="cd16098">
    <property type="entry name" value="FliS"/>
    <property type="match status" value="1"/>
</dbReference>
<evidence type="ECO:0000256" key="2">
    <source>
        <dbReference type="ARBA" id="ARBA00008787"/>
    </source>
</evidence>
<dbReference type="Proteomes" id="UP000031449">
    <property type="component" value="Chromosome"/>
</dbReference>
<dbReference type="GO" id="GO:0071973">
    <property type="term" value="P:bacterial-type flagellum-dependent cell motility"/>
    <property type="evidence" value="ECO:0007669"/>
    <property type="project" value="TreeGrafter"/>
</dbReference>
<evidence type="ECO:0000256" key="1">
    <source>
        <dbReference type="ARBA" id="ARBA00004514"/>
    </source>
</evidence>
<dbReference type="AlphaFoldDB" id="A0A0B5ATW0"/>
<reference evidence="7 8" key="1">
    <citation type="submission" date="2014-08" db="EMBL/GenBank/DDBJ databases">
        <title>Complete genome of a marine bacteria Jeotgalibacillus malaysiensis.</title>
        <authorList>
            <person name="Yaakop A.S."/>
            <person name="Chan K.-G."/>
            <person name="Goh K.M."/>
        </authorList>
    </citation>
    <scope>NUCLEOTIDE SEQUENCE [LARGE SCALE GENOMIC DNA]</scope>
    <source>
        <strain evidence="7 8">D5</strain>
    </source>
</reference>
<keyword evidence="5" id="KW-0143">Chaperone</keyword>
<dbReference type="KEGG" id="jeo:JMA_28350"/>
<evidence type="ECO:0000313" key="8">
    <source>
        <dbReference type="Proteomes" id="UP000031449"/>
    </source>
</evidence>